<dbReference type="EMBL" id="LHXQ01000007">
    <property type="protein sequence ID" value="KXA95346.1"/>
    <property type="molecule type" value="Genomic_DNA"/>
</dbReference>
<evidence type="ECO:0000259" key="1">
    <source>
        <dbReference type="SMART" id="SM00769"/>
    </source>
</evidence>
<feature type="domain" description="Water stress and hypersensitive response" evidence="1">
    <location>
        <begin position="39"/>
        <end position="154"/>
    </location>
</feature>
<gene>
    <name evidence="2" type="ORF">AKJ36_00955</name>
</gene>
<name>A0A133UML8_9EURY</name>
<keyword evidence="3" id="KW-1185">Reference proteome</keyword>
<dbReference type="InterPro" id="IPR004864">
    <property type="entry name" value="LEA_2"/>
</dbReference>
<dbReference type="InterPro" id="IPR013990">
    <property type="entry name" value="WHy-dom"/>
</dbReference>
<dbReference type="Proteomes" id="UP000070155">
    <property type="component" value="Unassembled WGS sequence"/>
</dbReference>
<dbReference type="Pfam" id="PF03168">
    <property type="entry name" value="LEA_2"/>
    <property type="match status" value="1"/>
</dbReference>
<comment type="caution">
    <text evidence="2">The sequence shown here is derived from an EMBL/GenBank/DDBJ whole genome shotgun (WGS) entry which is preliminary data.</text>
</comment>
<dbReference type="GO" id="GO:0009269">
    <property type="term" value="P:response to desiccation"/>
    <property type="evidence" value="ECO:0007669"/>
    <property type="project" value="InterPro"/>
</dbReference>
<proteinExistence type="predicted"/>
<dbReference type="SUPFAM" id="SSF117070">
    <property type="entry name" value="LEA14-like"/>
    <property type="match status" value="1"/>
</dbReference>
<protein>
    <recommendedName>
        <fullName evidence="1">Water stress and hypersensitive response domain-containing protein</fullName>
    </recommendedName>
</protein>
<dbReference type="Gene3D" id="2.60.40.1820">
    <property type="match status" value="1"/>
</dbReference>
<organism evidence="2 3">
    <name type="scientific">candidate division MSBL1 archaeon SCGC-AAA259I07</name>
    <dbReference type="NCBI Taxonomy" id="1698266"/>
    <lineage>
        <taxon>Archaea</taxon>
        <taxon>Methanobacteriati</taxon>
        <taxon>Methanobacteriota</taxon>
        <taxon>candidate division MSBL1</taxon>
    </lineage>
</organism>
<sequence>MWKKIIVAVLALILIGGFGYEAYRYNQISEGIEVNDVGVRNISTEGPFGLPTEIGLDLDVYVNNPTPHDLDIKRFSYDIRVEGRDFGRGSVRDVVIPAHSTTSIPITVRMGALDVIRTVWDYIRKGNVEVRVYGVIDVPFKLFGVIEVFTISTTYDTRERPEYELTQVEENIIVEVD</sequence>
<accession>A0A133UML8</accession>
<evidence type="ECO:0000313" key="2">
    <source>
        <dbReference type="EMBL" id="KXA95346.1"/>
    </source>
</evidence>
<evidence type="ECO:0000313" key="3">
    <source>
        <dbReference type="Proteomes" id="UP000070155"/>
    </source>
</evidence>
<reference evidence="2 3" key="1">
    <citation type="journal article" date="2016" name="Sci. Rep.">
        <title>Metabolic traits of an uncultured archaeal lineage -MSBL1- from brine pools of the Red Sea.</title>
        <authorList>
            <person name="Mwirichia R."/>
            <person name="Alam I."/>
            <person name="Rashid M."/>
            <person name="Vinu M."/>
            <person name="Ba-Alawi W."/>
            <person name="Anthony Kamau A."/>
            <person name="Kamanda Ngugi D."/>
            <person name="Goker M."/>
            <person name="Klenk H.P."/>
            <person name="Bajic V."/>
            <person name="Stingl U."/>
        </authorList>
    </citation>
    <scope>NUCLEOTIDE SEQUENCE [LARGE SCALE GENOMIC DNA]</scope>
    <source>
        <strain evidence="2">SCGC-AAA259I07</strain>
    </source>
</reference>
<dbReference type="AlphaFoldDB" id="A0A133UML8"/>
<dbReference type="SMART" id="SM00769">
    <property type="entry name" value="WHy"/>
    <property type="match status" value="1"/>
</dbReference>